<dbReference type="PANTHER" id="PTHR12378">
    <property type="entry name" value="DESUMOYLATING ISOPEPTIDASE"/>
    <property type="match status" value="1"/>
</dbReference>
<dbReference type="InterPro" id="IPR042266">
    <property type="entry name" value="PPPDE_sf"/>
</dbReference>
<dbReference type="Gene3D" id="3.90.1720.30">
    <property type="entry name" value="PPPDE domains"/>
    <property type="match status" value="1"/>
</dbReference>
<proteinExistence type="inferred from homology"/>
<evidence type="ECO:0000256" key="3">
    <source>
        <dbReference type="ARBA" id="ARBA00022801"/>
    </source>
</evidence>
<dbReference type="Gene3D" id="1.10.238.10">
    <property type="entry name" value="EF-hand"/>
    <property type="match status" value="1"/>
</dbReference>
<name>A0AA36ICU7_9DINO</name>
<comment type="similarity">
    <text evidence="1">Belongs to the DeSI family.</text>
</comment>
<dbReference type="Pfam" id="PF05903">
    <property type="entry name" value="Peptidase_C97"/>
    <property type="match status" value="1"/>
</dbReference>
<dbReference type="SMART" id="SM01179">
    <property type="entry name" value="DUF862"/>
    <property type="match status" value="1"/>
</dbReference>
<dbReference type="GO" id="GO:0006508">
    <property type="term" value="P:proteolysis"/>
    <property type="evidence" value="ECO:0007669"/>
    <property type="project" value="UniProtKB-KW"/>
</dbReference>
<dbReference type="InterPro" id="IPR011992">
    <property type="entry name" value="EF-hand-dom_pair"/>
</dbReference>
<dbReference type="Proteomes" id="UP001178507">
    <property type="component" value="Unassembled WGS sequence"/>
</dbReference>
<keyword evidence="3" id="KW-0378">Hydrolase</keyword>
<feature type="domain" description="PPPDE" evidence="4">
    <location>
        <begin position="206"/>
        <end position="346"/>
    </location>
</feature>
<dbReference type="InterPro" id="IPR002048">
    <property type="entry name" value="EF_hand_dom"/>
</dbReference>
<keyword evidence="6" id="KW-1185">Reference proteome</keyword>
<gene>
    <name evidence="5" type="ORF">EVOR1521_LOCUS11985</name>
</gene>
<accession>A0AA36ICU7</accession>
<comment type="caution">
    <text evidence="5">The sequence shown here is derived from an EMBL/GenBank/DDBJ whole genome shotgun (WGS) entry which is preliminary data.</text>
</comment>
<dbReference type="PROSITE" id="PS51858">
    <property type="entry name" value="PPPDE"/>
    <property type="match status" value="1"/>
</dbReference>
<dbReference type="GO" id="GO:0070646">
    <property type="term" value="P:protein modification by small protein removal"/>
    <property type="evidence" value="ECO:0007669"/>
    <property type="project" value="TreeGrafter"/>
</dbReference>
<reference evidence="5" key="1">
    <citation type="submission" date="2023-08" db="EMBL/GenBank/DDBJ databases">
        <authorList>
            <person name="Chen Y."/>
            <person name="Shah S."/>
            <person name="Dougan E. K."/>
            <person name="Thang M."/>
            <person name="Chan C."/>
        </authorList>
    </citation>
    <scope>NUCLEOTIDE SEQUENCE</scope>
</reference>
<sequence length="568" mass="63496">MCSGTSRDAADADSGSLISRLRREFRSGQGSINVAGLASSWLQQLLRSARQGLTGRELQALALRVAQQLQDLRVKSWIREYEVSEEEYVHSMLLLEAQDRCAAQIHTPLKVSLAKYPKMLQNLQSLFNRADSRGCAFLSQQDLARMYRERLWRLHPNCSDGRPLTDAEMEDPNGLAQQLLEAMDVDLDGLVSYAEFVAFCVGRRKREVKLHLYDLSKGAGGQLEWLLGEGMSQIWHTGVVAFDKEYFFSSDTIFDAAGKTSFGEPSQVRSLGYTFWNQDELHDFIVTELKPIFHRDTYDVICNNCNHFSDRVCMYLTGRHLPEDIRQQTDRLMDLVTVRAVRPFLNWLLRDCVVSRDGTARPVEASHGRWHRVTTAEEVVPGTVVALHPEWGRTAAVLGIVCDSRDNEVPTAVKTSLPVLSCGSYSCMPQSACCDSSKTVLTTVSGDLEVCVKFLDVTLQGQKEGACACRLQTQKVPVSRLSLVTLDGTGFGARYREALDFLTQNLVTKPGTRSVWTLNEKSVMISDLDSQTVSECLDAEVPALDPIQLAQAENRSWHREAQGTMVEA</sequence>
<keyword evidence="2" id="KW-0645">Protease</keyword>
<protein>
    <recommendedName>
        <fullName evidence="4">PPPDE domain-containing protein</fullName>
    </recommendedName>
</protein>
<dbReference type="EMBL" id="CAUJNA010001225">
    <property type="protein sequence ID" value="CAJ1385362.1"/>
    <property type="molecule type" value="Genomic_DNA"/>
</dbReference>
<dbReference type="Pfam" id="PF13499">
    <property type="entry name" value="EF-hand_7"/>
    <property type="match status" value="1"/>
</dbReference>
<evidence type="ECO:0000256" key="2">
    <source>
        <dbReference type="ARBA" id="ARBA00022670"/>
    </source>
</evidence>
<evidence type="ECO:0000256" key="1">
    <source>
        <dbReference type="ARBA" id="ARBA00008140"/>
    </source>
</evidence>
<dbReference type="InterPro" id="IPR008580">
    <property type="entry name" value="PPPDE_dom"/>
</dbReference>
<evidence type="ECO:0000313" key="5">
    <source>
        <dbReference type="EMBL" id="CAJ1385362.1"/>
    </source>
</evidence>
<dbReference type="GO" id="GO:0008233">
    <property type="term" value="F:peptidase activity"/>
    <property type="evidence" value="ECO:0007669"/>
    <property type="project" value="UniProtKB-KW"/>
</dbReference>
<evidence type="ECO:0000313" key="6">
    <source>
        <dbReference type="Proteomes" id="UP001178507"/>
    </source>
</evidence>
<organism evidence="5 6">
    <name type="scientific">Effrenium voratum</name>
    <dbReference type="NCBI Taxonomy" id="2562239"/>
    <lineage>
        <taxon>Eukaryota</taxon>
        <taxon>Sar</taxon>
        <taxon>Alveolata</taxon>
        <taxon>Dinophyceae</taxon>
        <taxon>Suessiales</taxon>
        <taxon>Symbiodiniaceae</taxon>
        <taxon>Effrenium</taxon>
    </lineage>
</organism>
<dbReference type="PANTHER" id="PTHR12378:SF7">
    <property type="entry name" value="DESUMOYLATING ISOPEPTIDASE 1"/>
    <property type="match status" value="1"/>
</dbReference>
<dbReference type="GO" id="GO:0005509">
    <property type="term" value="F:calcium ion binding"/>
    <property type="evidence" value="ECO:0007669"/>
    <property type="project" value="InterPro"/>
</dbReference>
<dbReference type="SUPFAM" id="SSF47473">
    <property type="entry name" value="EF-hand"/>
    <property type="match status" value="1"/>
</dbReference>
<evidence type="ECO:0000259" key="4">
    <source>
        <dbReference type="PROSITE" id="PS51858"/>
    </source>
</evidence>
<dbReference type="AlphaFoldDB" id="A0AA36ICU7"/>